<reference evidence="1" key="1">
    <citation type="submission" date="2022-09" db="EMBL/GenBank/DDBJ databases">
        <title>Intensive care unit water sources are persistently colonized with multi-drug resistant bacteria and are the site of extensive horizontal gene transfer of antibiotic resistance genes.</title>
        <authorList>
            <person name="Diorio-Toth L."/>
        </authorList>
    </citation>
    <scope>NUCLEOTIDE SEQUENCE</scope>
    <source>
        <strain evidence="1">GD03704</strain>
    </source>
</reference>
<evidence type="ECO:0000313" key="2">
    <source>
        <dbReference type="Proteomes" id="UP001161697"/>
    </source>
</evidence>
<accession>A0AA42QBH6</accession>
<sequence>MNITGMTVASLAHLRELREATEVVECASWWPDRDLVAVELKHRALDYRVGRWAGWEGNFWVLEVRTGIIFRGSLGYIKEVIRVCSAAFYEDQPFRGTALRVTQ</sequence>
<organism evidence="1 2">
    <name type="scientific">Ectopseudomonas oleovorans</name>
    <name type="common">Pseudomonas oleovorans</name>
    <dbReference type="NCBI Taxonomy" id="301"/>
    <lineage>
        <taxon>Bacteria</taxon>
        <taxon>Pseudomonadati</taxon>
        <taxon>Pseudomonadota</taxon>
        <taxon>Gammaproteobacteria</taxon>
        <taxon>Pseudomonadales</taxon>
        <taxon>Pseudomonadaceae</taxon>
        <taxon>Ectopseudomonas</taxon>
    </lineage>
</organism>
<comment type="caution">
    <text evidence="1">The sequence shown here is derived from an EMBL/GenBank/DDBJ whole genome shotgun (WGS) entry which is preliminary data.</text>
</comment>
<protein>
    <submittedName>
        <fullName evidence="1">Uncharacterized protein</fullName>
    </submittedName>
</protein>
<dbReference type="RefSeq" id="WP_279534601.1">
    <property type="nucleotide sequence ID" value="NZ_CP104579.1"/>
</dbReference>
<dbReference type="AlphaFoldDB" id="A0AA42QBH6"/>
<gene>
    <name evidence="1" type="ORF">N5J11_15085</name>
</gene>
<dbReference type="EMBL" id="JAOCJE010000001">
    <property type="protein sequence ID" value="MDH1340525.1"/>
    <property type="molecule type" value="Genomic_DNA"/>
</dbReference>
<proteinExistence type="predicted"/>
<dbReference type="Proteomes" id="UP001161697">
    <property type="component" value="Unassembled WGS sequence"/>
</dbReference>
<name>A0AA42QBH6_ECTOL</name>
<evidence type="ECO:0000313" key="1">
    <source>
        <dbReference type="EMBL" id="MDH1340525.1"/>
    </source>
</evidence>